<dbReference type="AlphaFoldDB" id="A0A075EYB7"/>
<evidence type="ECO:0000313" key="3">
    <source>
        <dbReference type="EMBL" id="AIE54170.1"/>
    </source>
</evidence>
<feature type="compositionally biased region" description="Basic and acidic residues" evidence="1">
    <location>
        <begin position="320"/>
        <end position="337"/>
    </location>
</feature>
<dbReference type="Pfam" id="PF20613">
    <property type="entry name" value="HipA_2"/>
    <property type="match status" value="1"/>
</dbReference>
<dbReference type="InterPro" id="IPR046748">
    <property type="entry name" value="HipA_2"/>
</dbReference>
<proteinExistence type="predicted"/>
<feature type="region of interest" description="Disordered" evidence="1">
    <location>
        <begin position="317"/>
        <end position="337"/>
    </location>
</feature>
<feature type="domain" description="HipA-like kinase" evidence="2">
    <location>
        <begin position="45"/>
        <end position="269"/>
    </location>
</feature>
<reference evidence="3" key="1">
    <citation type="submission" date="2014-04" db="EMBL/GenBank/DDBJ databases">
        <title>Paulomycin gene cluster.</title>
        <authorList>
            <person name="Li J."/>
            <person name="Xie Z."/>
            <person name="Ai G."/>
            <person name="Chen Y."/>
        </authorList>
    </citation>
    <scope>NUCLEOTIDE SEQUENCE</scope>
    <source>
        <strain evidence="3">NRRL8115</strain>
    </source>
</reference>
<name>A0A075EYB7_9ACTN</name>
<organism evidence="3">
    <name type="scientific">Streptomyces paulus</name>
    <dbReference type="NCBI Taxonomy" id="285551"/>
    <lineage>
        <taxon>Bacteria</taxon>
        <taxon>Bacillati</taxon>
        <taxon>Actinomycetota</taxon>
        <taxon>Actinomycetes</taxon>
        <taxon>Kitasatosporales</taxon>
        <taxon>Streptomycetaceae</taxon>
        <taxon>Streptomyces</taxon>
    </lineage>
</organism>
<evidence type="ECO:0000259" key="2">
    <source>
        <dbReference type="Pfam" id="PF20613"/>
    </source>
</evidence>
<dbReference type="EMBL" id="KJ721164">
    <property type="protein sequence ID" value="AIE54170.1"/>
    <property type="molecule type" value="Genomic_DNA"/>
</dbReference>
<protein>
    <submittedName>
        <fullName evidence="3">Pau3</fullName>
    </submittedName>
</protein>
<accession>A0A075EYB7</accession>
<evidence type="ECO:0000256" key="1">
    <source>
        <dbReference type="SAM" id="MobiDB-lite"/>
    </source>
</evidence>
<sequence>MTGGERRAGHYARGYRSELGAESRAESLRVWKMLSQVTATRYVQPLTTGGSVPGVVEADDLGTYVVKFTGSAQGRKALVAEIVVGELARRLGFRVPELVLVDFDPAVARDEPHQEVQDLVRASAGINLGMDLLPGAVDFHPGDLAVDPAEAGRVVWLDALTANVDRTVHSTNLMIWPPAGTPRSPRRLWLIDHGAALVFHHRWDSAAGAVTKRYDFRHHALGGYAPLVAEADAELAPRVTLDLLREVTALVPDAWLRDEPGFSSPDALREAYAHQLAERAAVSGEWLPLEFPSARQLAEADAERAAATRAARPAWLQHVPDLHGKPDAAPDWSRHLG</sequence>